<feature type="domain" description="RING-type" evidence="6">
    <location>
        <begin position="461"/>
        <end position="500"/>
    </location>
</feature>
<protein>
    <recommendedName>
        <fullName evidence="10">RING-type domain-containing protein</fullName>
    </recommendedName>
</protein>
<dbReference type="EMBL" id="KV417606">
    <property type="protein sequence ID" value="KZP15321.1"/>
    <property type="molecule type" value="Genomic_DNA"/>
</dbReference>
<dbReference type="SUPFAM" id="SSF57903">
    <property type="entry name" value="FYVE/PHD zinc finger"/>
    <property type="match status" value="1"/>
</dbReference>
<dbReference type="InterPro" id="IPR000306">
    <property type="entry name" value="Znf_FYVE"/>
</dbReference>
<feature type="compositionally biased region" description="Pro residues" evidence="5">
    <location>
        <begin position="177"/>
        <end position="193"/>
    </location>
</feature>
<feature type="compositionally biased region" description="Basic and acidic residues" evidence="5">
    <location>
        <begin position="377"/>
        <end position="408"/>
    </location>
</feature>
<feature type="region of interest" description="Disordered" evidence="5">
    <location>
        <begin position="291"/>
        <end position="325"/>
    </location>
</feature>
<sequence length="515" mass="56917">MSDARRGLPLLSGPPPPSPSNGSREDIACRKCSKEFNIVFTRRTRCNHCGYSYCSSCSDYQALMPRTSSDGHRQSQTGYESAPVCAFCIDNLNITASGRGQLKSQPLSKLRKYAEAYNIKVVGAVEKDDFVDTLIKARGRNGCLPVINENYYRKYSVPNHTPPGTRPRGLFSRLDPTQPPAPAPQPRTAPNPPQAERNEYPPPPSNPPPSQNQYQPPPRPPPAPAPDRTSAIPNLRTSPRQQPPACPRPQQASPGTGPPPPGAPPPPPPPARKGTPLPRAPRLLPRIRISHRALFPAHAPRQRRPGPLLRPRPRRPAAAPAPTPTLESLLNLRPEGIKALSVGTLKAILFHNHVNARLILEKSDLVEKVVMLVEAERSERERKARVDEEEERARHRAVDERRERERADANAQYEEMEPEPEPGSADAGHHMNADEPEEKVKVYPLPPVSQMAADLERTGLCVICQDEDANIAIVDCGHLAMCRGCSDLIMASSRECPLCRTRIVTEARLLRIYKT</sequence>
<dbReference type="OrthoDB" id="3045089at2759"/>
<feature type="compositionally biased region" description="Pro residues" evidence="5">
    <location>
        <begin position="200"/>
        <end position="225"/>
    </location>
</feature>
<dbReference type="Pfam" id="PF01363">
    <property type="entry name" value="FYVE"/>
    <property type="match status" value="1"/>
</dbReference>
<feature type="domain" description="FYVE-type" evidence="7">
    <location>
        <begin position="23"/>
        <end position="93"/>
    </location>
</feature>
<dbReference type="Gene3D" id="3.30.40.10">
    <property type="entry name" value="Zinc/RING finger domain, C3HC4 (zinc finger)"/>
    <property type="match status" value="2"/>
</dbReference>
<evidence type="ECO:0000259" key="7">
    <source>
        <dbReference type="PROSITE" id="PS50178"/>
    </source>
</evidence>
<dbReference type="InterPro" id="IPR051728">
    <property type="entry name" value="RING-FYVE_E3_ubiquitin-ligase"/>
</dbReference>
<evidence type="ECO:0000256" key="1">
    <source>
        <dbReference type="ARBA" id="ARBA00022723"/>
    </source>
</evidence>
<evidence type="ECO:0000259" key="6">
    <source>
        <dbReference type="PROSITE" id="PS50089"/>
    </source>
</evidence>
<dbReference type="SUPFAM" id="SSF57850">
    <property type="entry name" value="RING/U-box"/>
    <property type="match status" value="1"/>
</dbReference>
<dbReference type="InterPro" id="IPR011011">
    <property type="entry name" value="Znf_FYVE_PHD"/>
</dbReference>
<feature type="region of interest" description="Disordered" evidence="5">
    <location>
        <begin position="154"/>
        <end position="279"/>
    </location>
</feature>
<dbReference type="GO" id="GO:0008270">
    <property type="term" value="F:zinc ion binding"/>
    <property type="evidence" value="ECO:0007669"/>
    <property type="project" value="UniProtKB-KW"/>
</dbReference>
<feature type="compositionally biased region" description="Low complexity" evidence="5">
    <location>
        <begin position="316"/>
        <end position="325"/>
    </location>
</feature>
<keyword evidence="2 4" id="KW-0863">Zinc-finger</keyword>
<evidence type="ECO:0000256" key="2">
    <source>
        <dbReference type="ARBA" id="ARBA00022771"/>
    </source>
</evidence>
<reference evidence="8 9" key="1">
    <citation type="journal article" date="2016" name="Mol. Biol. Evol.">
        <title>Comparative Genomics of Early-Diverging Mushroom-Forming Fungi Provides Insights into the Origins of Lignocellulose Decay Capabilities.</title>
        <authorList>
            <person name="Nagy L.G."/>
            <person name="Riley R."/>
            <person name="Tritt A."/>
            <person name="Adam C."/>
            <person name="Daum C."/>
            <person name="Floudas D."/>
            <person name="Sun H."/>
            <person name="Yadav J.S."/>
            <person name="Pangilinan J."/>
            <person name="Larsson K.H."/>
            <person name="Matsuura K."/>
            <person name="Barry K."/>
            <person name="Labutti K."/>
            <person name="Kuo R."/>
            <person name="Ohm R.A."/>
            <person name="Bhattacharya S.S."/>
            <person name="Shirouzu T."/>
            <person name="Yoshinaga Y."/>
            <person name="Martin F.M."/>
            <person name="Grigoriev I.V."/>
            <person name="Hibbett D.S."/>
        </authorList>
    </citation>
    <scope>NUCLEOTIDE SEQUENCE [LARGE SCALE GENOMIC DNA]</scope>
    <source>
        <strain evidence="8 9">CBS 109695</strain>
    </source>
</reference>
<dbReference type="Proteomes" id="UP000076532">
    <property type="component" value="Unassembled WGS sequence"/>
</dbReference>
<dbReference type="SMART" id="SM00184">
    <property type="entry name" value="RING"/>
    <property type="match status" value="2"/>
</dbReference>
<dbReference type="PANTHER" id="PTHR14879">
    <property type="entry name" value="CASPASE REGULATOR, RING FINGER DOMAIN-CONTAINING"/>
    <property type="match status" value="1"/>
</dbReference>
<accession>A0A166E2E9</accession>
<gene>
    <name evidence="8" type="ORF">FIBSPDRAFT_912562</name>
</gene>
<keyword evidence="1" id="KW-0479">Metal-binding</keyword>
<organism evidence="8 9">
    <name type="scientific">Athelia psychrophila</name>
    <dbReference type="NCBI Taxonomy" id="1759441"/>
    <lineage>
        <taxon>Eukaryota</taxon>
        <taxon>Fungi</taxon>
        <taxon>Dikarya</taxon>
        <taxon>Basidiomycota</taxon>
        <taxon>Agaricomycotina</taxon>
        <taxon>Agaricomycetes</taxon>
        <taxon>Agaricomycetidae</taxon>
        <taxon>Atheliales</taxon>
        <taxon>Atheliaceae</taxon>
        <taxon>Athelia</taxon>
    </lineage>
</organism>
<evidence type="ECO:0000313" key="9">
    <source>
        <dbReference type="Proteomes" id="UP000076532"/>
    </source>
</evidence>
<dbReference type="InterPro" id="IPR017455">
    <property type="entry name" value="Znf_FYVE-rel"/>
</dbReference>
<dbReference type="STRING" id="436010.A0A166E2E9"/>
<evidence type="ECO:0000256" key="4">
    <source>
        <dbReference type="PROSITE-ProRule" id="PRU00175"/>
    </source>
</evidence>
<feature type="region of interest" description="Disordered" evidence="5">
    <location>
        <begin position="377"/>
        <end position="433"/>
    </location>
</feature>
<dbReference type="SMART" id="SM00064">
    <property type="entry name" value="FYVE"/>
    <property type="match status" value="1"/>
</dbReference>
<dbReference type="AlphaFoldDB" id="A0A166E2E9"/>
<feature type="region of interest" description="Disordered" evidence="5">
    <location>
        <begin position="1"/>
        <end position="25"/>
    </location>
</feature>
<keyword evidence="3" id="KW-0862">Zinc</keyword>
<proteinExistence type="predicted"/>
<dbReference type="InterPro" id="IPR001841">
    <property type="entry name" value="Znf_RING"/>
</dbReference>
<keyword evidence="9" id="KW-1185">Reference proteome</keyword>
<dbReference type="PROSITE" id="PS50178">
    <property type="entry name" value="ZF_FYVE"/>
    <property type="match status" value="1"/>
</dbReference>
<evidence type="ECO:0000256" key="3">
    <source>
        <dbReference type="ARBA" id="ARBA00022833"/>
    </source>
</evidence>
<dbReference type="Pfam" id="PF13920">
    <property type="entry name" value="zf-C3HC4_3"/>
    <property type="match status" value="1"/>
</dbReference>
<dbReference type="InterPro" id="IPR013083">
    <property type="entry name" value="Znf_RING/FYVE/PHD"/>
</dbReference>
<evidence type="ECO:0008006" key="10">
    <source>
        <dbReference type="Google" id="ProtNLM"/>
    </source>
</evidence>
<dbReference type="PROSITE" id="PS50089">
    <property type="entry name" value="ZF_RING_2"/>
    <property type="match status" value="1"/>
</dbReference>
<name>A0A166E2E9_9AGAM</name>
<evidence type="ECO:0000313" key="8">
    <source>
        <dbReference type="EMBL" id="KZP15321.1"/>
    </source>
</evidence>
<evidence type="ECO:0000256" key="5">
    <source>
        <dbReference type="SAM" id="MobiDB-lite"/>
    </source>
</evidence>
<feature type="compositionally biased region" description="Pro residues" evidence="5">
    <location>
        <begin position="256"/>
        <end position="271"/>
    </location>
</feature>
<dbReference type="PANTHER" id="PTHR14879:SF5">
    <property type="entry name" value="RING-TYPE DOMAIN-CONTAINING PROTEIN"/>
    <property type="match status" value="1"/>
</dbReference>